<feature type="coiled-coil region" evidence="4">
    <location>
        <begin position="91"/>
        <end position="118"/>
    </location>
</feature>
<proteinExistence type="predicted"/>
<dbReference type="GeneTree" id="ENSGT00940000155679"/>
<dbReference type="Ensembl" id="ENSMSIT00000046723.1">
    <property type="protein sequence ID" value="ENSMSIP00000037050.1"/>
    <property type="gene ID" value="ENSMSIG00000029126.1"/>
</dbReference>
<feature type="domain" description="PH" evidence="6">
    <location>
        <begin position="400"/>
        <end position="518"/>
    </location>
</feature>
<dbReference type="AlphaFoldDB" id="A0A8C6IIJ3"/>
<dbReference type="FunFam" id="1.20.870.10:FF:000006">
    <property type="entry name" value="ras-specific guanine nucleotide-releasing factor 1 isoform X1"/>
    <property type="match status" value="1"/>
</dbReference>
<feature type="compositionally biased region" description="Low complexity" evidence="5">
    <location>
        <begin position="692"/>
        <end position="706"/>
    </location>
</feature>
<dbReference type="PROSITE" id="PS00720">
    <property type="entry name" value="RASGEF"/>
    <property type="match status" value="1"/>
</dbReference>
<dbReference type="SUPFAM" id="SSF48065">
    <property type="entry name" value="DBL homology domain (DH-domain)"/>
    <property type="match status" value="1"/>
</dbReference>
<evidence type="ECO:0000256" key="2">
    <source>
        <dbReference type="ARBA" id="ARBA00022737"/>
    </source>
</evidence>
<sequence>SWGGKGLFGLHFHTAVHHQRKSGLELKQVRKQELMQRPWRDVTYWLASPGLLSLLSYRTKTTSPEIVPPTRVLMQKYIHLVQIVETEKIATNQLRHQLEDQDTEIERLKSEIVALNKTKERMRPYHVHQEEEDPDIKKIKKVQSFMRGWLCRRKWKTIVQDYICSPHAESMRKRNQIVFTMVEAETEYVHQLYILVNGFLRPLRMAASSKKPPINHDDVSSIFLNSETIMFLHEIFHQGLKARLANWPTLVLADLFDILLPMLNIYQEFVRNHQYSLQVLANCKQNRDFDKLLKQYEANPACEGRMLETFLTYPMFQIPRYIITLHELLAHTPHEHVERKSLEFAKSKLEELSRVMHDEVSDTENIRKNLAIERMIVEGCDILLDTSQTFIRQGSLIQVPSVERGKLSKVRLGSLSLKKEGERQCFLFTKHFLICTRSSGGKLHLLKTGGVLSLIQCTLIEEPDGSDDDPKGSGHMFGHLDFKIVVEPPDAASFTVVLLAPSRQEKAAWMSDISQCVDNIRCNGLMTIVFEENSKVTVPHMIKSDARLHKDDTDICFSKTLNSCKVPQIRYASVERLLERLTDLRFLSIDFLNTFLHTYRIFTTATVVLAKLSDIYKRPFTSIPVRSLELFFATSQNNREHLVDGKSPRLCRKFSSPPPLAVSRTSSPVRARKLSLTSSLNSRIGALDLTNSSSSSSPTTTTHSPAASPPPHTGKVPLDLSKGSLCYRAKSGHFVSFTSGSPKINDLSQCLGSSPNCSVCFFSFKGFNNERTCDKEFIIRRTATNRVLNVLRHWVSKHAQDFELNNELKMNVLNLLEEVLRDPDLLPQERKATANILRALSQDDQDDIHLKLEDIIQMTDCPKAECFETLSAMELAEQITLLDHIVFRSIPYEEFLGQGWMKLDKNERTPYIMKTSQHFNEMSNLVASQIMNYADISSRANAIEKWVAVADICRCLHNYNGVLEITSALNRSAIYRLKKTWAKVSKQTKALMDKLQKTVSSEGRFKNLRETLKNCNPPAVPYLGMYLTDLAFIEEGTPNFTEEGLVNFSKMRMISHIIREIRQFQQTAYRIDQQPKVIQYLLDKALVIDEDSLYELSLKIEPRLPA</sequence>
<evidence type="ECO:0000256" key="4">
    <source>
        <dbReference type="SAM" id="Coils"/>
    </source>
</evidence>
<dbReference type="InterPro" id="IPR036964">
    <property type="entry name" value="RASGEF_cat_dom_sf"/>
</dbReference>
<dbReference type="InterPro" id="IPR008937">
    <property type="entry name" value="Ras-like_GEF"/>
</dbReference>
<keyword evidence="11" id="KW-1185">Reference proteome</keyword>
<name>A0A8C6IIJ3_MUSSI</name>
<feature type="domain" description="N-terminal Ras-GEF" evidence="9">
    <location>
        <begin position="565"/>
        <end position="685"/>
    </location>
</feature>
<dbReference type="Proteomes" id="UP000694415">
    <property type="component" value="Unplaced"/>
</dbReference>
<dbReference type="Gene3D" id="2.30.29.30">
    <property type="entry name" value="Pleckstrin-homology domain (PH domain)/Phosphotyrosine-binding domain (PTB)"/>
    <property type="match status" value="1"/>
</dbReference>
<reference evidence="10" key="2">
    <citation type="submission" date="2025-09" db="UniProtKB">
        <authorList>
            <consortium name="Ensembl"/>
        </authorList>
    </citation>
    <scope>IDENTIFICATION</scope>
</reference>
<dbReference type="PANTHER" id="PTHR23113:SF187">
    <property type="entry name" value="RAS-SPECIFIC GUANINE NUCLEOTIDE-RELEASING FACTOR 2"/>
    <property type="match status" value="1"/>
</dbReference>
<dbReference type="GO" id="GO:0005085">
    <property type="term" value="F:guanyl-nucleotide exchange factor activity"/>
    <property type="evidence" value="ECO:0007669"/>
    <property type="project" value="UniProtKB-KW"/>
</dbReference>
<dbReference type="SMART" id="SM00325">
    <property type="entry name" value="RhoGEF"/>
    <property type="match status" value="1"/>
</dbReference>
<dbReference type="InterPro" id="IPR000219">
    <property type="entry name" value="DH_dom"/>
</dbReference>
<dbReference type="InterPro" id="IPR000651">
    <property type="entry name" value="Ras-like_Gua-exchang_fac_N"/>
</dbReference>
<dbReference type="Pfam" id="PF00618">
    <property type="entry name" value="RasGEF_N"/>
    <property type="match status" value="1"/>
</dbReference>
<dbReference type="SUPFAM" id="SSF50729">
    <property type="entry name" value="PH domain-like"/>
    <property type="match status" value="1"/>
</dbReference>
<dbReference type="InterPro" id="IPR035899">
    <property type="entry name" value="DBL_dom_sf"/>
</dbReference>
<feature type="domain" description="Ras-GEF" evidence="7">
    <location>
        <begin position="871"/>
        <end position="1103"/>
    </location>
</feature>
<evidence type="ECO:0000256" key="5">
    <source>
        <dbReference type="SAM" id="MobiDB-lite"/>
    </source>
</evidence>
<dbReference type="InterPro" id="IPR001849">
    <property type="entry name" value="PH_domain"/>
</dbReference>
<dbReference type="Pfam" id="PF00621">
    <property type="entry name" value="RhoGEF"/>
    <property type="match status" value="1"/>
</dbReference>
<dbReference type="CDD" id="cd00155">
    <property type="entry name" value="RasGEF"/>
    <property type="match status" value="1"/>
</dbReference>
<evidence type="ECO:0000313" key="10">
    <source>
        <dbReference type="Ensembl" id="ENSMSIP00000037050.1"/>
    </source>
</evidence>
<evidence type="ECO:0000259" key="8">
    <source>
        <dbReference type="PROSITE" id="PS50010"/>
    </source>
</evidence>
<keyword evidence="4" id="KW-0175">Coiled coil</keyword>
<protein>
    <submittedName>
        <fullName evidence="10">RAS protein-specific guanine nucleotide-releasing factor 2</fullName>
    </submittedName>
</protein>
<evidence type="ECO:0000259" key="6">
    <source>
        <dbReference type="PROSITE" id="PS50003"/>
    </source>
</evidence>
<evidence type="ECO:0000256" key="3">
    <source>
        <dbReference type="PROSITE-ProRule" id="PRU00168"/>
    </source>
</evidence>
<evidence type="ECO:0000313" key="11">
    <source>
        <dbReference type="Proteomes" id="UP000694415"/>
    </source>
</evidence>
<dbReference type="PROSITE" id="PS50003">
    <property type="entry name" value="PH_DOMAIN"/>
    <property type="match status" value="1"/>
</dbReference>
<dbReference type="SMART" id="SM00233">
    <property type="entry name" value="PH"/>
    <property type="match status" value="1"/>
</dbReference>
<dbReference type="SMART" id="SM00147">
    <property type="entry name" value="RasGEF"/>
    <property type="match status" value="1"/>
</dbReference>
<dbReference type="InterPro" id="IPR023578">
    <property type="entry name" value="Ras_GEF_dom_sf"/>
</dbReference>
<evidence type="ECO:0000256" key="1">
    <source>
        <dbReference type="ARBA" id="ARBA00022658"/>
    </source>
</evidence>
<evidence type="ECO:0000259" key="9">
    <source>
        <dbReference type="PROSITE" id="PS50212"/>
    </source>
</evidence>
<dbReference type="PROSITE" id="PS50010">
    <property type="entry name" value="DH_2"/>
    <property type="match status" value="1"/>
</dbReference>
<evidence type="ECO:0000259" key="7">
    <source>
        <dbReference type="PROSITE" id="PS50009"/>
    </source>
</evidence>
<keyword evidence="2" id="KW-0677">Repeat</keyword>
<dbReference type="Gene3D" id="1.20.870.10">
    <property type="entry name" value="Son of sevenless (SoS) protein Chain: S domain 1"/>
    <property type="match status" value="2"/>
</dbReference>
<dbReference type="SMART" id="SM00229">
    <property type="entry name" value="RasGEFN"/>
    <property type="match status" value="2"/>
</dbReference>
<dbReference type="InterPro" id="IPR001895">
    <property type="entry name" value="RASGEF_cat_dom"/>
</dbReference>
<dbReference type="GO" id="GO:0007265">
    <property type="term" value="P:Ras protein signal transduction"/>
    <property type="evidence" value="ECO:0007669"/>
    <property type="project" value="TreeGrafter"/>
</dbReference>
<dbReference type="CDD" id="cd00160">
    <property type="entry name" value="RhoGEF"/>
    <property type="match status" value="1"/>
</dbReference>
<dbReference type="PROSITE" id="PS50096">
    <property type="entry name" value="IQ"/>
    <property type="match status" value="1"/>
</dbReference>
<dbReference type="PROSITE" id="PS50212">
    <property type="entry name" value="RASGEF_NTER"/>
    <property type="match status" value="1"/>
</dbReference>
<feature type="region of interest" description="Disordered" evidence="5">
    <location>
        <begin position="687"/>
        <end position="715"/>
    </location>
</feature>
<dbReference type="Gene3D" id="1.10.840.10">
    <property type="entry name" value="Ras guanine-nucleotide exchange factors catalytic domain"/>
    <property type="match status" value="1"/>
</dbReference>
<dbReference type="FunFam" id="1.10.840.10:FF:000004">
    <property type="entry name" value="ras-specific guanine nucleotide-releasing factor 2 isoform X1"/>
    <property type="match status" value="1"/>
</dbReference>
<dbReference type="PANTHER" id="PTHR23113">
    <property type="entry name" value="GUANINE NUCLEOTIDE EXCHANGE FACTOR"/>
    <property type="match status" value="1"/>
</dbReference>
<dbReference type="InterPro" id="IPR019804">
    <property type="entry name" value="Ras_G-nucl-exch_fac_CS"/>
</dbReference>
<dbReference type="PROSITE" id="PS50009">
    <property type="entry name" value="RASGEF_CAT"/>
    <property type="match status" value="1"/>
</dbReference>
<dbReference type="GO" id="GO:0005886">
    <property type="term" value="C:plasma membrane"/>
    <property type="evidence" value="ECO:0007669"/>
    <property type="project" value="TreeGrafter"/>
</dbReference>
<organism evidence="10 11">
    <name type="scientific">Mus spicilegus</name>
    <name type="common">Mound-building mouse</name>
    <dbReference type="NCBI Taxonomy" id="10103"/>
    <lineage>
        <taxon>Eukaryota</taxon>
        <taxon>Metazoa</taxon>
        <taxon>Chordata</taxon>
        <taxon>Craniata</taxon>
        <taxon>Vertebrata</taxon>
        <taxon>Euteleostomi</taxon>
        <taxon>Mammalia</taxon>
        <taxon>Eutheria</taxon>
        <taxon>Euarchontoglires</taxon>
        <taxon>Glires</taxon>
        <taxon>Rodentia</taxon>
        <taxon>Myomorpha</taxon>
        <taxon>Muroidea</taxon>
        <taxon>Muridae</taxon>
        <taxon>Murinae</taxon>
        <taxon>Mus</taxon>
        <taxon>Mus</taxon>
    </lineage>
</organism>
<dbReference type="FunFam" id="1.20.900.10:FF:000005">
    <property type="entry name" value="Ras-specific guanine nucleotide-releasing factor 1 isoform 2"/>
    <property type="match status" value="1"/>
</dbReference>
<dbReference type="FunFam" id="2.30.29.30:FF:000117">
    <property type="entry name" value="ras-specific guanine nucleotide-releasing factor 1 isoform X2"/>
    <property type="match status" value="1"/>
</dbReference>
<dbReference type="FunFam" id="1.20.870.10:FF:000004">
    <property type="entry name" value="Ras-specific guanine nucleotide-releasing factor 1 isoform 2"/>
    <property type="match status" value="1"/>
</dbReference>
<keyword evidence="1 3" id="KW-0344">Guanine-nucleotide releasing factor</keyword>
<dbReference type="Gene3D" id="1.20.900.10">
    <property type="entry name" value="Dbl homology (DH) domain"/>
    <property type="match status" value="1"/>
</dbReference>
<accession>A0A8C6IIJ3</accession>
<dbReference type="Pfam" id="PF00617">
    <property type="entry name" value="RasGEF"/>
    <property type="match status" value="1"/>
</dbReference>
<reference evidence="10" key="1">
    <citation type="submission" date="2025-08" db="UniProtKB">
        <authorList>
            <consortium name="Ensembl"/>
        </authorList>
    </citation>
    <scope>IDENTIFICATION</scope>
</reference>
<feature type="domain" description="DH" evidence="8">
    <location>
        <begin position="173"/>
        <end position="359"/>
    </location>
</feature>
<dbReference type="InterPro" id="IPR011993">
    <property type="entry name" value="PH-like_dom_sf"/>
</dbReference>
<dbReference type="SUPFAM" id="SSF48366">
    <property type="entry name" value="Ras GEF"/>
    <property type="match status" value="1"/>
</dbReference>